<keyword evidence="3" id="KW-1185">Reference proteome</keyword>
<name>A0AAW1VDW5_RUBAR</name>
<gene>
    <name evidence="2" type="ORF">M0R45_002117</name>
</gene>
<protein>
    <submittedName>
        <fullName evidence="2">Uncharacterized protein</fullName>
    </submittedName>
</protein>
<evidence type="ECO:0000256" key="1">
    <source>
        <dbReference type="SAM" id="MobiDB-lite"/>
    </source>
</evidence>
<sequence>MENSVASLEDFEFLEFEESDQELVGLSHCEYIDASDGIGFDWLFVTDSISHIRRHHTRLVRVLDLTFETHLNYECLPGHDDDDDDDDDDEGEDDDGYGLDDELVPWSVSDKFGRQRMRKLGNRKRSPHLIVRPGCIRGKHGLGVKHIY</sequence>
<accession>A0AAW1VDW5</accession>
<dbReference type="EMBL" id="JBEDUW010000309">
    <property type="protein sequence ID" value="KAK9901431.1"/>
    <property type="molecule type" value="Genomic_DNA"/>
</dbReference>
<feature type="compositionally biased region" description="Acidic residues" evidence="1">
    <location>
        <begin position="80"/>
        <end position="103"/>
    </location>
</feature>
<feature type="region of interest" description="Disordered" evidence="1">
    <location>
        <begin position="76"/>
        <end position="103"/>
    </location>
</feature>
<dbReference type="AlphaFoldDB" id="A0AAW1VDW5"/>
<proteinExistence type="predicted"/>
<evidence type="ECO:0000313" key="3">
    <source>
        <dbReference type="Proteomes" id="UP001457282"/>
    </source>
</evidence>
<dbReference type="PANTHER" id="PTHR48213:SF1">
    <property type="entry name" value="PROSTATIC SPERMINE-BINDING-LIKE PROTEIN"/>
    <property type="match status" value="1"/>
</dbReference>
<dbReference type="Proteomes" id="UP001457282">
    <property type="component" value="Unassembled WGS sequence"/>
</dbReference>
<evidence type="ECO:0000313" key="2">
    <source>
        <dbReference type="EMBL" id="KAK9901431.1"/>
    </source>
</evidence>
<comment type="caution">
    <text evidence="2">The sequence shown here is derived from an EMBL/GenBank/DDBJ whole genome shotgun (WGS) entry which is preliminary data.</text>
</comment>
<reference evidence="2 3" key="1">
    <citation type="journal article" date="2023" name="G3 (Bethesda)">
        <title>A chromosome-length genome assembly and annotation of blackberry (Rubus argutus, cv. 'Hillquist').</title>
        <authorList>
            <person name="Bruna T."/>
            <person name="Aryal R."/>
            <person name="Dudchenko O."/>
            <person name="Sargent D.J."/>
            <person name="Mead D."/>
            <person name="Buti M."/>
            <person name="Cavallini A."/>
            <person name="Hytonen T."/>
            <person name="Andres J."/>
            <person name="Pham M."/>
            <person name="Weisz D."/>
            <person name="Mascagni F."/>
            <person name="Usai G."/>
            <person name="Natali L."/>
            <person name="Bassil N."/>
            <person name="Fernandez G.E."/>
            <person name="Lomsadze A."/>
            <person name="Armour M."/>
            <person name="Olukolu B."/>
            <person name="Poorten T."/>
            <person name="Britton C."/>
            <person name="Davik J."/>
            <person name="Ashrafi H."/>
            <person name="Aiden E.L."/>
            <person name="Borodovsky M."/>
            <person name="Worthington M."/>
        </authorList>
    </citation>
    <scope>NUCLEOTIDE SEQUENCE [LARGE SCALE GENOMIC DNA]</scope>
    <source>
        <strain evidence="2">PI 553951</strain>
    </source>
</reference>
<organism evidence="2 3">
    <name type="scientific">Rubus argutus</name>
    <name type="common">Southern blackberry</name>
    <dbReference type="NCBI Taxonomy" id="59490"/>
    <lineage>
        <taxon>Eukaryota</taxon>
        <taxon>Viridiplantae</taxon>
        <taxon>Streptophyta</taxon>
        <taxon>Embryophyta</taxon>
        <taxon>Tracheophyta</taxon>
        <taxon>Spermatophyta</taxon>
        <taxon>Magnoliopsida</taxon>
        <taxon>eudicotyledons</taxon>
        <taxon>Gunneridae</taxon>
        <taxon>Pentapetalae</taxon>
        <taxon>rosids</taxon>
        <taxon>fabids</taxon>
        <taxon>Rosales</taxon>
        <taxon>Rosaceae</taxon>
        <taxon>Rosoideae</taxon>
        <taxon>Rosoideae incertae sedis</taxon>
        <taxon>Rubus</taxon>
    </lineage>
</organism>
<dbReference type="PANTHER" id="PTHR48213">
    <property type="entry name" value="VID27-LIKE PROTEIN"/>
    <property type="match status" value="1"/>
</dbReference>